<feature type="compositionally biased region" description="Low complexity" evidence="1">
    <location>
        <begin position="393"/>
        <end position="404"/>
    </location>
</feature>
<keyword evidence="2" id="KW-1133">Transmembrane helix</keyword>
<feature type="transmembrane region" description="Helical" evidence="2">
    <location>
        <begin position="6"/>
        <end position="25"/>
    </location>
</feature>
<feature type="compositionally biased region" description="Basic and acidic residues" evidence="1">
    <location>
        <begin position="373"/>
        <end position="392"/>
    </location>
</feature>
<name>A0ABS5USH1_9BIFI</name>
<evidence type="ECO:0000313" key="3">
    <source>
        <dbReference type="EMBL" id="MBT1173932.1"/>
    </source>
</evidence>
<sequence length="463" mass="49487">MGYESLSTIIVLVIAVIVIAVWLPARTVNGMKRAAEHRQDRYSPSLRIVQAEDGRRFGDVKPRDVKGAVMPGSTTSAKLTPAHIAHVRELRKQSIKRRQILVGVLLAVTVLVLVLAFALHFSPLFALIPFALTVVVLALGANAARHAREWEHKVRRYEQSRKRAARQLTQREQQSKAQVAAAADSAEVSPSPAQEAHDASDSVSTEVMEQRQIRRALRAAEIEQAKAKALREAAAKAQAESEAAKNDQSTAEAQDATVADAQESANTTASGANTAAQSVQSASDQSAARVKPSLTVRDERDQEAADATSELVTVKPAHALDVFDMATSQDLISFSLGEPRNEGNAPESLEIKSTRQVAKAEPVEPEAQQQLIDEARAVKAADDAEAAAKEAAKGGAKAEAQAEASVQTADSEDNQGQQDASKTAAEAQESFREREEHAEVEAPAATSESLSAGLDSILARRGN</sequence>
<feature type="compositionally biased region" description="Low complexity" evidence="1">
    <location>
        <begin position="264"/>
        <end position="288"/>
    </location>
</feature>
<evidence type="ECO:0000256" key="2">
    <source>
        <dbReference type="SAM" id="Phobius"/>
    </source>
</evidence>
<dbReference type="RefSeq" id="WP_214375265.1">
    <property type="nucleotide sequence ID" value="NZ_JAFEJU010000001.1"/>
</dbReference>
<feature type="compositionally biased region" description="Polar residues" evidence="1">
    <location>
        <begin position="405"/>
        <end position="421"/>
    </location>
</feature>
<feature type="region of interest" description="Disordered" evidence="1">
    <location>
        <begin position="161"/>
        <end position="210"/>
    </location>
</feature>
<dbReference type="Proteomes" id="UP000711736">
    <property type="component" value="Unassembled WGS sequence"/>
</dbReference>
<dbReference type="EMBL" id="JAFEJU010000001">
    <property type="protein sequence ID" value="MBT1173932.1"/>
    <property type="molecule type" value="Genomic_DNA"/>
</dbReference>
<accession>A0ABS5USH1</accession>
<keyword evidence="2" id="KW-0472">Membrane</keyword>
<feature type="compositionally biased region" description="Basic and acidic residues" evidence="1">
    <location>
        <begin position="429"/>
        <end position="440"/>
    </location>
</feature>
<proteinExistence type="predicted"/>
<organism evidence="3 4">
    <name type="scientific">Bifidobacterium colobi</name>
    <dbReference type="NCBI Taxonomy" id="2809026"/>
    <lineage>
        <taxon>Bacteria</taxon>
        <taxon>Bacillati</taxon>
        <taxon>Actinomycetota</taxon>
        <taxon>Actinomycetes</taxon>
        <taxon>Bifidobacteriales</taxon>
        <taxon>Bifidobacteriaceae</taxon>
        <taxon>Bifidobacterium</taxon>
    </lineage>
</organism>
<evidence type="ECO:0000256" key="1">
    <source>
        <dbReference type="SAM" id="MobiDB-lite"/>
    </source>
</evidence>
<keyword evidence="2" id="KW-0812">Transmembrane</keyword>
<feature type="transmembrane region" description="Helical" evidence="2">
    <location>
        <begin position="100"/>
        <end position="118"/>
    </location>
</feature>
<feature type="transmembrane region" description="Helical" evidence="2">
    <location>
        <begin position="124"/>
        <end position="144"/>
    </location>
</feature>
<gene>
    <name evidence="3" type="ORF">JS530_00080</name>
</gene>
<feature type="region of interest" description="Disordered" evidence="1">
    <location>
        <begin position="238"/>
        <end position="311"/>
    </location>
</feature>
<evidence type="ECO:0000313" key="4">
    <source>
        <dbReference type="Proteomes" id="UP000711736"/>
    </source>
</evidence>
<evidence type="ECO:0008006" key="5">
    <source>
        <dbReference type="Google" id="ProtNLM"/>
    </source>
</evidence>
<comment type="caution">
    <text evidence="3">The sequence shown here is derived from an EMBL/GenBank/DDBJ whole genome shotgun (WGS) entry which is preliminary data.</text>
</comment>
<feature type="compositionally biased region" description="Low complexity" evidence="1">
    <location>
        <begin position="175"/>
        <end position="193"/>
    </location>
</feature>
<feature type="region of interest" description="Disordered" evidence="1">
    <location>
        <begin position="334"/>
        <end position="463"/>
    </location>
</feature>
<reference evidence="3 4" key="1">
    <citation type="journal article" date="2021" name="Environ. Microbiol.">
        <title>Genetic insights into the dark matter of the mammalian gut microbiota through targeted genome reconstruction.</title>
        <authorList>
            <person name="Lugli G.A."/>
            <person name="Alessandri G."/>
            <person name="Milani C."/>
            <person name="Viappiani A."/>
            <person name="Fontana F."/>
            <person name="Tarracchini C."/>
            <person name="Mancabelli L."/>
            <person name="Argentini C."/>
            <person name="Ruiz L."/>
            <person name="Margolles A."/>
            <person name="van Sinderen D."/>
            <person name="Turroni F."/>
            <person name="Ventura M."/>
        </authorList>
    </citation>
    <scope>NUCLEOTIDE SEQUENCE [LARGE SCALE GENOMIC DNA]</scope>
    <source>
        <strain evidence="3 4">LC6</strain>
    </source>
</reference>
<keyword evidence="4" id="KW-1185">Reference proteome</keyword>
<protein>
    <recommendedName>
        <fullName evidence="5">Magnesium transporter</fullName>
    </recommendedName>
</protein>